<protein>
    <submittedName>
        <fullName evidence="1">Transcriptional regulator</fullName>
    </submittedName>
</protein>
<gene>
    <name evidence="1" type="ORF">AS180_20915</name>
</gene>
<reference evidence="1 2" key="1">
    <citation type="submission" date="2015-11" db="EMBL/GenBank/DDBJ databases">
        <title>Bacillus caseinolyticus sp nov.</title>
        <authorList>
            <person name="Dastager S.G."/>
            <person name="Mawlankar R."/>
        </authorList>
    </citation>
    <scope>NUCLEOTIDE SEQUENCE [LARGE SCALE GENOMIC DNA]</scope>
    <source>
        <strain evidence="1 2">SGD-V-76</strain>
    </source>
</reference>
<organism evidence="1 2">
    <name type="scientific">Priestia veravalensis</name>
    <dbReference type="NCBI Taxonomy" id="1414648"/>
    <lineage>
        <taxon>Bacteria</taxon>
        <taxon>Bacillati</taxon>
        <taxon>Bacillota</taxon>
        <taxon>Bacilli</taxon>
        <taxon>Bacillales</taxon>
        <taxon>Bacillaceae</taxon>
        <taxon>Priestia</taxon>
    </lineage>
</organism>
<dbReference type="PANTHER" id="PTHR35802:SF1">
    <property type="entry name" value="PROTEASE SYNTHASE AND SPORULATION PROTEIN PAI 2"/>
    <property type="match status" value="1"/>
</dbReference>
<dbReference type="EMBL" id="LNQP01000128">
    <property type="protein sequence ID" value="KSU86041.1"/>
    <property type="molecule type" value="Genomic_DNA"/>
</dbReference>
<accession>A0A0V8JGI2</accession>
<proteinExistence type="predicted"/>
<dbReference type="RefSeq" id="WP_062687452.1">
    <property type="nucleotide sequence ID" value="NZ_KQ758742.1"/>
</dbReference>
<dbReference type="PANTHER" id="PTHR35802">
    <property type="entry name" value="PROTEASE SYNTHASE AND SPORULATION PROTEIN PAI 2"/>
    <property type="match status" value="1"/>
</dbReference>
<sequence length="201" mass="23227">MYIPKHYMIQSEDIIYEIIDQHGFGTLFSQHNGEPCATHLPLNLNKEEKTLYGHLARANEQWKDAVDQQVLAVFQGPHCYISPSWYETNKAVPTWNYVAVHVYGQLDIIKDNRTIVKSLSNSVEKYEKPESSYQLKDVDASFVEGLSRGIVALKMNITKIEAQAKLSQNHSVERRKRVIQHLEESCQHDNMQVAELMKREL</sequence>
<evidence type="ECO:0000313" key="2">
    <source>
        <dbReference type="Proteomes" id="UP000053681"/>
    </source>
</evidence>
<keyword evidence="2" id="KW-1185">Reference proteome</keyword>
<comment type="caution">
    <text evidence="1">The sequence shown here is derived from an EMBL/GenBank/DDBJ whole genome shotgun (WGS) entry which is preliminary data.</text>
</comment>
<dbReference type="Proteomes" id="UP000053681">
    <property type="component" value="Unassembled WGS sequence"/>
</dbReference>
<name>A0A0V8JGI2_9BACI</name>
<evidence type="ECO:0000313" key="1">
    <source>
        <dbReference type="EMBL" id="KSU86041.1"/>
    </source>
</evidence>
<dbReference type="Gene3D" id="2.30.110.10">
    <property type="entry name" value="Electron Transport, Fmn-binding Protein, Chain A"/>
    <property type="match status" value="1"/>
</dbReference>
<dbReference type="InterPro" id="IPR007396">
    <property type="entry name" value="TR_PAI2-type"/>
</dbReference>
<dbReference type="Pfam" id="PF04299">
    <property type="entry name" value="FMN_bind_2"/>
    <property type="match status" value="1"/>
</dbReference>
<dbReference type="PIRSF" id="PIRSF010372">
    <property type="entry name" value="PaiB"/>
    <property type="match status" value="1"/>
</dbReference>
<dbReference type="AlphaFoldDB" id="A0A0V8JGI2"/>
<dbReference type="InterPro" id="IPR012349">
    <property type="entry name" value="Split_barrel_FMN-bd"/>
</dbReference>
<dbReference type="SUPFAM" id="SSF50475">
    <property type="entry name" value="FMN-binding split barrel"/>
    <property type="match status" value="1"/>
</dbReference>